<keyword evidence="1" id="KW-0812">Transmembrane</keyword>
<dbReference type="GO" id="GO:0034220">
    <property type="term" value="P:monoatomic ion transmembrane transport"/>
    <property type="evidence" value="ECO:0007669"/>
    <property type="project" value="UniProtKB-KW"/>
</dbReference>
<keyword evidence="3" id="KW-0406">Ion transport</keyword>
<organism evidence="3 4">
    <name type="scientific">Geomonas anaerohicana</name>
    <dbReference type="NCBI Taxonomy" id="2798583"/>
    <lineage>
        <taxon>Bacteria</taxon>
        <taxon>Pseudomonadati</taxon>
        <taxon>Thermodesulfobacteriota</taxon>
        <taxon>Desulfuromonadia</taxon>
        <taxon>Geobacterales</taxon>
        <taxon>Geobacteraceae</taxon>
        <taxon>Geomonas</taxon>
    </lineage>
</organism>
<evidence type="ECO:0000259" key="2">
    <source>
        <dbReference type="Pfam" id="PF07885"/>
    </source>
</evidence>
<feature type="transmembrane region" description="Helical" evidence="1">
    <location>
        <begin position="111"/>
        <end position="128"/>
    </location>
</feature>
<dbReference type="SUPFAM" id="SSF81324">
    <property type="entry name" value="Voltage-gated potassium channels"/>
    <property type="match status" value="1"/>
</dbReference>
<keyword evidence="3" id="KW-0407">Ion channel</keyword>
<keyword evidence="1" id="KW-0472">Membrane</keyword>
<proteinExistence type="predicted"/>
<evidence type="ECO:0000313" key="3">
    <source>
        <dbReference type="EMBL" id="MBJ6749462.1"/>
    </source>
</evidence>
<keyword evidence="1" id="KW-1133">Transmembrane helix</keyword>
<sequence length="380" mass="43439">MAIVAMILGTVLVLLVLWEGFETIILPRRVTRRFRITRVFYRSSWRPWTWLIHNFVPPKRRETWLSYFGPLSLLLLLSLWAAVLIAGFALIHWGGSWLFYPDGGTELISDLYLSGTTFFTLGIGDVVPKTSLGRLLVVVESGMGFAFLALVISYLPALNQSFARREVSISLLDARAGSPPTASEMLRRHSHHGGPESLRELLHEWERWAAEFLEGHLSYPVLAYFRSQHDNQSWLTALTSILDTCALIMAGVEGTCNRQAELTFAMSRHAVVDLALVFRTQPRQLPADRLPSAKLDEICDILHRSGYTLKEREVLEQSLAELRLMYEPYVYALSRHFKVGLPPWVARENGIDNWQASFWKPPVKRHKAAEEVEEVEERHF</sequence>
<keyword evidence="3" id="KW-0813">Transport</keyword>
<feature type="domain" description="Potassium channel" evidence="2">
    <location>
        <begin position="96"/>
        <end position="155"/>
    </location>
</feature>
<comment type="caution">
    <text evidence="3">The sequence shown here is derived from an EMBL/GenBank/DDBJ whole genome shotgun (WGS) entry which is preliminary data.</text>
</comment>
<reference evidence="3 4" key="1">
    <citation type="submission" date="2020-12" db="EMBL/GenBank/DDBJ databases">
        <title>Geomonas sp. Red421, isolated from paddy soil.</title>
        <authorList>
            <person name="Xu Z."/>
            <person name="Zhang Z."/>
            <person name="Masuda Y."/>
            <person name="Itoh H."/>
            <person name="Senoo K."/>
        </authorList>
    </citation>
    <scope>NUCLEOTIDE SEQUENCE [LARGE SCALE GENOMIC DNA]</scope>
    <source>
        <strain evidence="3 4">Red421</strain>
    </source>
</reference>
<name>A0ABS0YC04_9BACT</name>
<feature type="transmembrane region" description="Helical" evidence="1">
    <location>
        <begin position="135"/>
        <end position="155"/>
    </location>
</feature>
<gene>
    <name evidence="3" type="ORF">JFN91_04495</name>
</gene>
<dbReference type="Proteomes" id="UP000614714">
    <property type="component" value="Unassembled WGS sequence"/>
</dbReference>
<dbReference type="RefSeq" id="WP_199388003.1">
    <property type="nucleotide sequence ID" value="NZ_JAEMHL010000002.1"/>
</dbReference>
<dbReference type="Pfam" id="PF07885">
    <property type="entry name" value="Ion_trans_2"/>
    <property type="match status" value="1"/>
</dbReference>
<feature type="transmembrane region" description="Helical" evidence="1">
    <location>
        <begin position="67"/>
        <end position="91"/>
    </location>
</feature>
<feature type="transmembrane region" description="Helical" evidence="1">
    <location>
        <begin position="6"/>
        <end position="26"/>
    </location>
</feature>
<evidence type="ECO:0000256" key="1">
    <source>
        <dbReference type="SAM" id="Phobius"/>
    </source>
</evidence>
<accession>A0ABS0YC04</accession>
<dbReference type="InterPro" id="IPR013099">
    <property type="entry name" value="K_chnl_dom"/>
</dbReference>
<evidence type="ECO:0000313" key="4">
    <source>
        <dbReference type="Proteomes" id="UP000614714"/>
    </source>
</evidence>
<protein>
    <submittedName>
        <fullName evidence="3">Two pore domain potassium channel family protein</fullName>
    </submittedName>
</protein>
<keyword evidence="4" id="KW-1185">Reference proteome</keyword>
<dbReference type="EMBL" id="JAEMHL010000002">
    <property type="protein sequence ID" value="MBJ6749462.1"/>
    <property type="molecule type" value="Genomic_DNA"/>
</dbReference>
<dbReference type="Gene3D" id="1.10.287.70">
    <property type="match status" value="1"/>
</dbReference>